<protein>
    <submittedName>
        <fullName evidence="1">Unannotated protein</fullName>
    </submittedName>
</protein>
<dbReference type="AlphaFoldDB" id="A0A6J6LNU3"/>
<reference evidence="1" key="1">
    <citation type="submission" date="2020-05" db="EMBL/GenBank/DDBJ databases">
        <authorList>
            <person name="Chiriac C."/>
            <person name="Salcher M."/>
            <person name="Ghai R."/>
            <person name="Kavagutti S V."/>
        </authorList>
    </citation>
    <scope>NUCLEOTIDE SEQUENCE</scope>
</reference>
<accession>A0A6J6LNU3</accession>
<gene>
    <name evidence="1" type="ORF">UFOPK2242_01063</name>
    <name evidence="2" type="ORF">UFOPK2925_01140</name>
</gene>
<evidence type="ECO:0000313" key="1">
    <source>
        <dbReference type="EMBL" id="CAB4662648.1"/>
    </source>
</evidence>
<evidence type="ECO:0000313" key="2">
    <source>
        <dbReference type="EMBL" id="CAB4786329.1"/>
    </source>
</evidence>
<organism evidence="1">
    <name type="scientific">freshwater metagenome</name>
    <dbReference type="NCBI Taxonomy" id="449393"/>
    <lineage>
        <taxon>unclassified sequences</taxon>
        <taxon>metagenomes</taxon>
        <taxon>ecological metagenomes</taxon>
    </lineage>
</organism>
<name>A0A6J6LNU3_9ZZZZ</name>
<sequence>MKRLGGAGQDLSDEGADGAADELRDEYWGINCSMAWRNIGPFLL</sequence>
<proteinExistence type="predicted"/>
<dbReference type="EMBL" id="CAEZWM010000136">
    <property type="protein sequence ID" value="CAB4662648.1"/>
    <property type="molecule type" value="Genomic_DNA"/>
</dbReference>
<dbReference type="EMBL" id="CAEZZU010000180">
    <property type="protein sequence ID" value="CAB4786329.1"/>
    <property type="molecule type" value="Genomic_DNA"/>
</dbReference>